<dbReference type="Proteomes" id="UP001500689">
    <property type="component" value="Unassembled WGS sequence"/>
</dbReference>
<gene>
    <name evidence="2" type="ORF">GCM10022222_09770</name>
</gene>
<dbReference type="Gene3D" id="3.40.50.12500">
    <property type="match status" value="1"/>
</dbReference>
<sequence length="230" mass="24444">MTSTYIAKAGPRIVLLHATPVAMDPINAAMASLWPEAEAVNLLDDGLTIDRAKDGPDLSEGLIQRFVDFGRYAQRSGADGILITCSAFGPAIDRMQEELPLPILRPNEAMFRSAIAAGGRIGMMATFAPAVATMEEEFRQFAAEAGAPVTLETIVVPGAIDVLRQGDANSHNRLVAEMAPQFAGHDAIMLAHFSTSRAAEQVRAEVQVPVFAAPEAAVMRMKSLLGGDPC</sequence>
<comment type="caution">
    <text evidence="2">The sequence shown here is derived from an EMBL/GenBank/DDBJ whole genome shotgun (WGS) entry which is preliminary data.</text>
</comment>
<proteinExistence type="inferred from homology"/>
<comment type="similarity">
    <text evidence="1">Belongs to the HyuE racemase family.</text>
</comment>
<reference evidence="3" key="1">
    <citation type="journal article" date="2019" name="Int. J. Syst. Evol. Microbiol.">
        <title>The Global Catalogue of Microorganisms (GCM) 10K type strain sequencing project: providing services to taxonomists for standard genome sequencing and annotation.</title>
        <authorList>
            <consortium name="The Broad Institute Genomics Platform"/>
            <consortium name="The Broad Institute Genome Sequencing Center for Infectious Disease"/>
            <person name="Wu L."/>
            <person name="Ma J."/>
        </authorList>
    </citation>
    <scope>NUCLEOTIDE SEQUENCE [LARGE SCALE GENOMIC DNA]</scope>
    <source>
        <strain evidence="3">JCM 16898</strain>
    </source>
</reference>
<dbReference type="RefSeq" id="WP_344855796.1">
    <property type="nucleotide sequence ID" value="NZ_BAAAZN010000001.1"/>
</dbReference>
<evidence type="ECO:0000313" key="2">
    <source>
        <dbReference type="EMBL" id="GAA3528770.1"/>
    </source>
</evidence>
<name>A0ABP6V7G9_9PSEU</name>
<accession>A0ABP6V7G9</accession>
<dbReference type="EMBL" id="BAAAZN010000001">
    <property type="protein sequence ID" value="GAA3528770.1"/>
    <property type="molecule type" value="Genomic_DNA"/>
</dbReference>
<dbReference type="InterPro" id="IPR053714">
    <property type="entry name" value="Iso_Racemase_Enz_sf"/>
</dbReference>
<evidence type="ECO:0000313" key="3">
    <source>
        <dbReference type="Proteomes" id="UP001500689"/>
    </source>
</evidence>
<evidence type="ECO:0000256" key="1">
    <source>
        <dbReference type="ARBA" id="ARBA00038414"/>
    </source>
</evidence>
<dbReference type="Pfam" id="PF01177">
    <property type="entry name" value="Asp_Glu_race"/>
    <property type="match status" value="1"/>
</dbReference>
<dbReference type="InterPro" id="IPR015942">
    <property type="entry name" value="Asp/Glu/hydantoin_racemase"/>
</dbReference>
<keyword evidence="3" id="KW-1185">Reference proteome</keyword>
<protein>
    <submittedName>
        <fullName evidence="2">Aspartate/glutamate racemase family protein</fullName>
    </submittedName>
</protein>
<organism evidence="2 3">
    <name type="scientific">Amycolatopsis ultiminotia</name>
    <dbReference type="NCBI Taxonomy" id="543629"/>
    <lineage>
        <taxon>Bacteria</taxon>
        <taxon>Bacillati</taxon>
        <taxon>Actinomycetota</taxon>
        <taxon>Actinomycetes</taxon>
        <taxon>Pseudonocardiales</taxon>
        <taxon>Pseudonocardiaceae</taxon>
        <taxon>Amycolatopsis</taxon>
    </lineage>
</organism>